<dbReference type="Pfam" id="PF00114">
    <property type="entry name" value="Pilin"/>
    <property type="match status" value="1"/>
</dbReference>
<dbReference type="NCBIfam" id="TIGR02532">
    <property type="entry name" value="IV_pilin_GFxxxE"/>
    <property type="match status" value="1"/>
</dbReference>
<evidence type="ECO:0000256" key="4">
    <source>
        <dbReference type="SAM" id="Phobius"/>
    </source>
</evidence>
<dbReference type="Proteomes" id="UP000271320">
    <property type="component" value="Unassembled WGS sequence"/>
</dbReference>
<dbReference type="AlphaFoldDB" id="A0A1C2UDA5"/>
<sequence length="153" mass="15591">MNAQKGFTLIELMIVVAIIGILAAIAIPAYQDYIARSQVSEAMELASGLKGAVAETFSQDATCPTNGTNGIATATDINGKYVASVTTAGTAAASGGCTITAKMRATGVSKGIQNGELTLTLSNADKGSNVWSCTSTGSNKIEQKYLPKSCTSS</sequence>
<name>A0A1C2UDA5_ACIPI</name>
<organism evidence="5 6">
    <name type="scientific">Acinetobacter pittii</name>
    <name type="common">Acinetobacter genomosp. 3</name>
    <dbReference type="NCBI Taxonomy" id="48296"/>
    <lineage>
        <taxon>Bacteria</taxon>
        <taxon>Pseudomonadati</taxon>
        <taxon>Pseudomonadota</taxon>
        <taxon>Gammaproteobacteria</taxon>
        <taxon>Moraxellales</taxon>
        <taxon>Moraxellaceae</taxon>
        <taxon>Acinetobacter</taxon>
        <taxon>Acinetobacter calcoaceticus/baumannii complex</taxon>
    </lineage>
</organism>
<feature type="transmembrane region" description="Helical" evidence="4">
    <location>
        <begin position="12"/>
        <end position="30"/>
    </location>
</feature>
<dbReference type="GO" id="GO:0043107">
    <property type="term" value="P:type IV pilus-dependent motility"/>
    <property type="evidence" value="ECO:0007669"/>
    <property type="project" value="TreeGrafter"/>
</dbReference>
<proteinExistence type="inferred from homology"/>
<keyword evidence="4" id="KW-0472">Membrane</keyword>
<evidence type="ECO:0000313" key="6">
    <source>
        <dbReference type="Proteomes" id="UP000271320"/>
    </source>
</evidence>
<evidence type="ECO:0000256" key="3">
    <source>
        <dbReference type="RuleBase" id="RU000389"/>
    </source>
</evidence>
<dbReference type="PANTHER" id="PTHR30093">
    <property type="entry name" value="GENERAL SECRETION PATHWAY PROTEIN G"/>
    <property type="match status" value="1"/>
</dbReference>
<dbReference type="Pfam" id="PF07963">
    <property type="entry name" value="N_methyl"/>
    <property type="match status" value="1"/>
</dbReference>
<keyword evidence="4" id="KW-1133">Transmembrane helix</keyword>
<dbReference type="Gene3D" id="3.30.700.10">
    <property type="entry name" value="Glycoprotein, Type 4 Pilin"/>
    <property type="match status" value="1"/>
</dbReference>
<comment type="caution">
    <text evidence="5">The sequence shown here is derived from an EMBL/GenBank/DDBJ whole genome shotgun (WGS) entry which is preliminary data.</text>
</comment>
<dbReference type="RefSeq" id="WP_000993711.1">
    <property type="nucleotide sequence ID" value="NZ_BBTQ01000021.1"/>
</dbReference>
<gene>
    <name evidence="5" type="ORF">EA752_00850</name>
</gene>
<dbReference type="PROSITE" id="PS00409">
    <property type="entry name" value="PROKAR_NTER_METHYL"/>
    <property type="match status" value="1"/>
</dbReference>
<dbReference type="InterPro" id="IPR001082">
    <property type="entry name" value="Pilin"/>
</dbReference>
<evidence type="ECO:0000313" key="5">
    <source>
        <dbReference type="EMBL" id="RSO63309.1"/>
    </source>
</evidence>
<dbReference type="SUPFAM" id="SSF54523">
    <property type="entry name" value="Pili subunits"/>
    <property type="match status" value="1"/>
</dbReference>
<evidence type="ECO:0000256" key="1">
    <source>
        <dbReference type="ARBA" id="ARBA00005233"/>
    </source>
</evidence>
<dbReference type="InterPro" id="IPR012902">
    <property type="entry name" value="N_methyl_site"/>
</dbReference>
<dbReference type="InterPro" id="IPR045584">
    <property type="entry name" value="Pilin-like"/>
</dbReference>
<comment type="similarity">
    <text evidence="1 3">Belongs to the N-Me-Phe pilin family.</text>
</comment>
<protein>
    <submittedName>
        <fullName evidence="5">Prepilin-type N-terminal cleavage/methylation domain-containing protein</fullName>
    </submittedName>
</protein>
<evidence type="ECO:0000256" key="2">
    <source>
        <dbReference type="ARBA" id="ARBA00022481"/>
    </source>
</evidence>
<accession>A0A1C2UDA5</accession>
<dbReference type="EMBL" id="RFEW01000001">
    <property type="protein sequence ID" value="RSO63309.1"/>
    <property type="molecule type" value="Genomic_DNA"/>
</dbReference>
<keyword evidence="2" id="KW-0488">Methylation</keyword>
<dbReference type="GO" id="GO:0007155">
    <property type="term" value="P:cell adhesion"/>
    <property type="evidence" value="ECO:0007669"/>
    <property type="project" value="InterPro"/>
</dbReference>
<keyword evidence="3" id="KW-0281">Fimbrium</keyword>
<reference evidence="5 6" key="1">
    <citation type="submission" date="2018-10" db="EMBL/GenBank/DDBJ databases">
        <title>GWAS and RNA-Seq identify cryptic mechanisms of antimicrobial resistance in Acinetobacter baumannii.</title>
        <authorList>
            <person name="Sahl J.W."/>
        </authorList>
    </citation>
    <scope>NUCLEOTIDE SEQUENCE [LARGE SCALE GENOMIC DNA]</scope>
    <source>
        <strain evidence="5 6">TG41884</strain>
    </source>
</reference>
<dbReference type="PANTHER" id="PTHR30093:SF34">
    <property type="entry name" value="PREPILIN PEPTIDASE-DEPENDENT PROTEIN D"/>
    <property type="match status" value="1"/>
</dbReference>
<dbReference type="GO" id="GO:0044096">
    <property type="term" value="C:type IV pilus"/>
    <property type="evidence" value="ECO:0007669"/>
    <property type="project" value="TreeGrafter"/>
</dbReference>
<keyword evidence="4" id="KW-0812">Transmembrane</keyword>